<keyword evidence="5 9" id="KW-0274">FAD</keyword>
<feature type="binding site" evidence="10">
    <location>
        <begin position="244"/>
        <end position="245"/>
    </location>
    <ligand>
        <name>NADP(+)</name>
        <dbReference type="ChEBI" id="CHEBI:58349"/>
    </ligand>
</feature>
<feature type="binding site" evidence="10">
    <location>
        <position position="284"/>
    </location>
    <ligand>
        <name>NADP(+)</name>
        <dbReference type="ChEBI" id="CHEBI:58349"/>
    </ligand>
</feature>
<feature type="binding site" evidence="10">
    <location>
        <position position="135"/>
    </location>
    <ligand>
        <name>NADP(+)</name>
        <dbReference type="ChEBI" id="CHEBI:58349"/>
    </ligand>
</feature>
<dbReference type="KEGG" id="gsl:Gasu_25860"/>
<evidence type="ECO:0000256" key="10">
    <source>
        <dbReference type="PIRSR" id="PIRSR000361-1"/>
    </source>
</evidence>
<dbReference type="PROSITE" id="PS51384">
    <property type="entry name" value="FAD_FR"/>
    <property type="match status" value="1"/>
</dbReference>
<dbReference type="GO" id="GO:0004324">
    <property type="term" value="F:ferredoxin-NADP+ reductase activity"/>
    <property type="evidence" value="ECO:0007669"/>
    <property type="project" value="UniProtKB-EC"/>
</dbReference>
<dbReference type="RefSeq" id="XP_005706517.1">
    <property type="nucleotide sequence ID" value="XM_005706460.1"/>
</dbReference>
<dbReference type="Pfam" id="PF00175">
    <property type="entry name" value="NAD_binding_1"/>
    <property type="match status" value="1"/>
</dbReference>
<dbReference type="Gene3D" id="3.40.50.80">
    <property type="entry name" value="Nucleotide-binding domain of ferredoxin-NADP reductase (FNR) module"/>
    <property type="match status" value="1"/>
</dbReference>
<evidence type="ECO:0000256" key="5">
    <source>
        <dbReference type="ARBA" id="ARBA00022827"/>
    </source>
</evidence>
<keyword evidence="6 9" id="KW-0521">NADP</keyword>
<dbReference type="EC" id="1.18.1.2" evidence="3"/>
<keyword evidence="7 9" id="KW-0560">Oxidoreductase</keyword>
<dbReference type="InterPro" id="IPR017927">
    <property type="entry name" value="FAD-bd_FR_type"/>
</dbReference>
<dbReference type="Gene3D" id="2.40.30.10">
    <property type="entry name" value="Translation factors"/>
    <property type="match status" value="1"/>
</dbReference>
<evidence type="ECO:0000313" key="12">
    <source>
        <dbReference type="EMBL" id="EME29997.1"/>
    </source>
</evidence>
<evidence type="ECO:0000256" key="2">
    <source>
        <dbReference type="ARBA" id="ARBA00008312"/>
    </source>
</evidence>
<keyword evidence="13" id="KW-1185">Reference proteome</keyword>
<dbReference type="Gramene" id="EME29997">
    <property type="protein sequence ID" value="EME29997"/>
    <property type="gene ID" value="Gasu_25860"/>
</dbReference>
<feature type="binding site" evidence="10">
    <location>
        <begin position="274"/>
        <end position="275"/>
    </location>
    <ligand>
        <name>NADP(+)</name>
        <dbReference type="ChEBI" id="CHEBI:58349"/>
    </ligand>
</feature>
<comment type="catalytic activity">
    <reaction evidence="8">
        <text>2 reduced [2Fe-2S]-[ferredoxin] + NADP(+) + H(+) = 2 oxidized [2Fe-2S]-[ferredoxin] + NADPH</text>
        <dbReference type="Rhea" id="RHEA:20125"/>
        <dbReference type="Rhea" id="RHEA-COMP:10000"/>
        <dbReference type="Rhea" id="RHEA-COMP:10001"/>
        <dbReference type="ChEBI" id="CHEBI:15378"/>
        <dbReference type="ChEBI" id="CHEBI:33737"/>
        <dbReference type="ChEBI" id="CHEBI:33738"/>
        <dbReference type="ChEBI" id="CHEBI:57783"/>
        <dbReference type="ChEBI" id="CHEBI:58349"/>
        <dbReference type="EC" id="1.18.1.2"/>
    </reaction>
</comment>
<dbReference type="Proteomes" id="UP000030680">
    <property type="component" value="Unassembled WGS sequence"/>
</dbReference>
<dbReference type="InterPro" id="IPR039261">
    <property type="entry name" value="FNR_nucleotide-bd"/>
</dbReference>
<dbReference type="AlphaFoldDB" id="M2XIS1"/>
<dbReference type="eggNOG" id="KOG1158">
    <property type="taxonomic scope" value="Eukaryota"/>
</dbReference>
<sequence length="354" mass="40357">MAFVSSCANISTSHKIQREQRAICGAHRYLRSSNSFIPFQVVSSEYFSPKCYGVRMAAPASSKREVPLNIFRPNKPFEATCLSNELIVDKDAPGETWHMVFNTDGALRYIEGQSIGVIPPGSDDKGKPHKVRLYSIASTSHGDHKDDKTLSLCVKRLVYTDPSTGEERRGVCSNYLCDLKANDKVNISGPVGTVMLMPEDQKANIIMLATGTGIAPFRAFLLRAFMENNPDYRFEGKMWLFFGVPTTSSLLYYDELEKMAKENPNHLKIDYAISREQKDANGKKMYIQNRMAEYKEELYELFHQPNTYIYMCGLKGMESGLDEVMGPVFEERGQDWQEFRKQLKKEKHLLIETY</sequence>
<dbReference type="CDD" id="cd06208">
    <property type="entry name" value="CYPOR_like_FNR"/>
    <property type="match status" value="1"/>
</dbReference>
<dbReference type="PIRSF" id="PIRSF000361">
    <property type="entry name" value="Frd-NADP+_RD"/>
    <property type="match status" value="1"/>
</dbReference>
<dbReference type="PRINTS" id="PR00371">
    <property type="entry name" value="FPNCR"/>
</dbReference>
<evidence type="ECO:0000256" key="1">
    <source>
        <dbReference type="ARBA" id="ARBA00001974"/>
    </source>
</evidence>
<accession>M2XIS1</accession>
<evidence type="ECO:0000256" key="8">
    <source>
        <dbReference type="ARBA" id="ARBA00047776"/>
    </source>
</evidence>
<organism evidence="12 13">
    <name type="scientific">Galdieria sulphuraria</name>
    <name type="common">Red alga</name>
    <dbReference type="NCBI Taxonomy" id="130081"/>
    <lineage>
        <taxon>Eukaryota</taxon>
        <taxon>Rhodophyta</taxon>
        <taxon>Bangiophyceae</taxon>
        <taxon>Galdieriales</taxon>
        <taxon>Galdieriaceae</taxon>
        <taxon>Galdieria</taxon>
    </lineage>
</organism>
<dbReference type="PANTHER" id="PTHR43314">
    <property type="match status" value="1"/>
</dbReference>
<proteinExistence type="inferred from homology"/>
<dbReference type="STRING" id="130081.M2XIS1"/>
<reference evidence="13" key="1">
    <citation type="journal article" date="2013" name="Science">
        <title>Gene transfer from bacteria and archaea facilitated evolution of an extremophilic eukaryote.</title>
        <authorList>
            <person name="Schonknecht G."/>
            <person name="Chen W.H."/>
            <person name="Ternes C.M."/>
            <person name="Barbier G.G."/>
            <person name="Shrestha R.P."/>
            <person name="Stanke M."/>
            <person name="Brautigam A."/>
            <person name="Baker B.J."/>
            <person name="Banfield J.F."/>
            <person name="Garavito R.M."/>
            <person name="Carr K."/>
            <person name="Wilkerson C."/>
            <person name="Rensing S.A."/>
            <person name="Gagneul D."/>
            <person name="Dickenson N.E."/>
            <person name="Oesterhelt C."/>
            <person name="Lercher M.J."/>
            <person name="Weber A.P."/>
        </authorList>
    </citation>
    <scope>NUCLEOTIDE SEQUENCE [LARGE SCALE GENOMIC DNA]</scope>
    <source>
        <strain evidence="13">074W</strain>
    </source>
</reference>
<evidence type="ECO:0000256" key="4">
    <source>
        <dbReference type="ARBA" id="ARBA00022630"/>
    </source>
</evidence>
<gene>
    <name evidence="12" type="ORF">Gasu_25860</name>
</gene>
<dbReference type="OMA" id="GKAWLFM"/>
<dbReference type="InterPro" id="IPR017938">
    <property type="entry name" value="Riboflavin_synthase-like_b-brl"/>
</dbReference>
<dbReference type="InterPro" id="IPR001709">
    <property type="entry name" value="Flavoprot_Pyr_Nucl_cyt_Rdtase"/>
</dbReference>
<evidence type="ECO:0000256" key="9">
    <source>
        <dbReference type="PIRNR" id="PIRNR000361"/>
    </source>
</evidence>
<name>M2XIS1_GALSU</name>
<feature type="binding site" evidence="10">
    <location>
        <begin position="313"/>
        <end position="314"/>
    </location>
    <ligand>
        <name>NADP(+)</name>
        <dbReference type="ChEBI" id="CHEBI:58349"/>
    </ligand>
</feature>
<evidence type="ECO:0000256" key="7">
    <source>
        <dbReference type="ARBA" id="ARBA00023002"/>
    </source>
</evidence>
<protein>
    <recommendedName>
        <fullName evidence="3">ferredoxin--NADP(+) reductase</fullName>
        <ecNumber evidence="3">1.18.1.2</ecNumber>
    </recommendedName>
</protein>
<dbReference type="InterPro" id="IPR035442">
    <property type="entry name" value="FNR_plant_Cyanobacteria"/>
</dbReference>
<feature type="domain" description="FAD-binding FR-type" evidence="11">
    <location>
        <begin position="74"/>
        <end position="197"/>
    </location>
</feature>
<evidence type="ECO:0000259" key="11">
    <source>
        <dbReference type="PROSITE" id="PS51384"/>
    </source>
</evidence>
<feature type="binding site" evidence="10">
    <location>
        <position position="155"/>
    </location>
    <ligand>
        <name>NADP(+)</name>
        <dbReference type="ChEBI" id="CHEBI:58349"/>
    </ligand>
</feature>
<dbReference type="Pfam" id="PF00970">
    <property type="entry name" value="FAD_binding_6"/>
    <property type="match status" value="1"/>
</dbReference>
<dbReference type="SUPFAM" id="SSF52343">
    <property type="entry name" value="Ferredoxin reductase-like, C-terminal NADP-linked domain"/>
    <property type="match status" value="1"/>
</dbReference>
<feature type="binding site" evidence="10">
    <location>
        <position position="352"/>
    </location>
    <ligand>
        <name>NADP(+)</name>
        <dbReference type="ChEBI" id="CHEBI:58349"/>
    </ligand>
</feature>
<keyword evidence="4 9" id="KW-0285">Flavoprotein</keyword>
<dbReference type="FunFam" id="3.40.50.80:FF:000008">
    <property type="entry name" value="Ferredoxin--NADP reductase, chloroplastic"/>
    <property type="match status" value="1"/>
</dbReference>
<dbReference type="GeneID" id="17088758"/>
<dbReference type="SUPFAM" id="SSF63380">
    <property type="entry name" value="Riboflavin synthase domain-like"/>
    <property type="match status" value="1"/>
</dbReference>
<evidence type="ECO:0000256" key="3">
    <source>
        <dbReference type="ARBA" id="ARBA00013223"/>
    </source>
</evidence>
<evidence type="ECO:0000256" key="6">
    <source>
        <dbReference type="ARBA" id="ARBA00022857"/>
    </source>
</evidence>
<comment type="similarity">
    <text evidence="2">Belongs to the ferredoxin--NADP reductase type 1 family.</text>
</comment>
<dbReference type="OrthoDB" id="1688044at2759"/>
<evidence type="ECO:0000313" key="13">
    <source>
        <dbReference type="Proteomes" id="UP000030680"/>
    </source>
</evidence>
<dbReference type="PIRSF" id="PIRSF501178">
    <property type="entry name" value="FNR-PetH"/>
    <property type="match status" value="1"/>
</dbReference>
<feature type="binding site" evidence="10">
    <location>
        <position position="212"/>
    </location>
    <ligand>
        <name>NADP(+)</name>
        <dbReference type="ChEBI" id="CHEBI:58349"/>
    </ligand>
</feature>
<dbReference type="InterPro" id="IPR015701">
    <property type="entry name" value="FNR"/>
</dbReference>
<dbReference type="InterPro" id="IPR008333">
    <property type="entry name" value="Cbr1-like_FAD-bd_dom"/>
</dbReference>
<dbReference type="EMBL" id="KB454503">
    <property type="protein sequence ID" value="EME29997.1"/>
    <property type="molecule type" value="Genomic_DNA"/>
</dbReference>
<dbReference type="InterPro" id="IPR001433">
    <property type="entry name" value="OxRdtase_FAD/NAD-bd"/>
</dbReference>
<comment type="cofactor">
    <cofactor evidence="1">
        <name>FAD</name>
        <dbReference type="ChEBI" id="CHEBI:57692"/>
    </cofactor>
</comment>